<feature type="domain" description="tRNA (32-2'-O)-methyltransferase regulator THADA-like TPR repeats region" evidence="5">
    <location>
        <begin position="284"/>
        <end position="515"/>
    </location>
</feature>
<dbReference type="OrthoDB" id="734129at2759"/>
<dbReference type="Pfam" id="PF10350">
    <property type="entry name" value="DUF2428"/>
    <property type="match status" value="1"/>
</dbReference>
<organism evidence="7 8">
    <name type="scientific">Rhodotorula mucilaginosa</name>
    <name type="common">Yeast</name>
    <name type="synonym">Rhodotorula rubra</name>
    <dbReference type="NCBI Taxonomy" id="5537"/>
    <lineage>
        <taxon>Eukaryota</taxon>
        <taxon>Fungi</taxon>
        <taxon>Dikarya</taxon>
        <taxon>Basidiomycota</taxon>
        <taxon>Pucciniomycotina</taxon>
        <taxon>Microbotryomycetes</taxon>
        <taxon>Sporidiobolales</taxon>
        <taxon>Sporidiobolaceae</taxon>
        <taxon>Rhodotorula</taxon>
    </lineage>
</organism>
<evidence type="ECO:0000259" key="5">
    <source>
        <dbReference type="Pfam" id="PF25150"/>
    </source>
</evidence>
<feature type="domain" description="DUF2428" evidence="4">
    <location>
        <begin position="768"/>
        <end position="1031"/>
    </location>
</feature>
<dbReference type="InterPro" id="IPR016024">
    <property type="entry name" value="ARM-type_fold"/>
</dbReference>
<evidence type="ECO:0000313" key="8">
    <source>
        <dbReference type="Proteomes" id="UP000777482"/>
    </source>
</evidence>
<feature type="compositionally biased region" description="Basic and acidic residues" evidence="3">
    <location>
        <begin position="42"/>
        <end position="69"/>
    </location>
</feature>
<accession>A0A9P7B2Y3</accession>
<feature type="region of interest" description="Disordered" evidence="3">
    <location>
        <begin position="1"/>
        <end position="80"/>
    </location>
</feature>
<feature type="domain" description="tRNA (32-2'-O)-methyltransferase regulator THADA-like C-terminal TPR repeats region" evidence="6">
    <location>
        <begin position="1034"/>
        <end position="1183"/>
    </location>
</feature>
<protein>
    <recommendedName>
        <fullName evidence="9">DUF2428 domain-containing protein</fullName>
    </recommendedName>
</protein>
<dbReference type="EMBL" id="PUHQ01000104">
    <property type="protein sequence ID" value="KAG0656090.1"/>
    <property type="molecule type" value="Genomic_DNA"/>
</dbReference>
<evidence type="ECO:0000259" key="4">
    <source>
        <dbReference type="Pfam" id="PF10350"/>
    </source>
</evidence>
<dbReference type="GO" id="GO:0030488">
    <property type="term" value="P:tRNA methylation"/>
    <property type="evidence" value="ECO:0007669"/>
    <property type="project" value="TreeGrafter"/>
</dbReference>
<dbReference type="InterPro" id="IPR051954">
    <property type="entry name" value="tRNA_methyltransferase_THADA"/>
</dbReference>
<evidence type="ECO:0008006" key="9">
    <source>
        <dbReference type="Google" id="ProtNLM"/>
    </source>
</evidence>
<dbReference type="PANTHER" id="PTHR14387">
    <property type="entry name" value="THADA/DEATH RECEPTOR INTERACTING PROTEIN"/>
    <property type="match status" value="1"/>
</dbReference>
<proteinExistence type="inferred from homology"/>
<evidence type="ECO:0000256" key="3">
    <source>
        <dbReference type="SAM" id="MobiDB-lite"/>
    </source>
</evidence>
<feature type="region of interest" description="Disordered" evidence="3">
    <location>
        <begin position="554"/>
        <end position="577"/>
    </location>
</feature>
<dbReference type="InterPro" id="IPR019442">
    <property type="entry name" value="THADA/TRM732_DUF2428"/>
</dbReference>
<evidence type="ECO:0000313" key="7">
    <source>
        <dbReference type="EMBL" id="KAG0656090.1"/>
    </source>
</evidence>
<dbReference type="GO" id="GO:0005829">
    <property type="term" value="C:cytosol"/>
    <property type="evidence" value="ECO:0007669"/>
    <property type="project" value="TreeGrafter"/>
</dbReference>
<dbReference type="Pfam" id="PF25150">
    <property type="entry name" value="TPR_Trm732"/>
    <property type="match status" value="1"/>
</dbReference>
<sequence length="1618" mass="177115">MKQSSDDRRPNLMSEQVPSPLTSPIASKPPAGKAAQRQQIEMADRLTKLRERLARDAKVGKAAKAKKDEQDGDIEPPRPLDWQDAFDTIAHAAGFSSTIGGSTANYAPRATVAPYEVLEMLMRRAQAVVAGRSHADEVAALRSLFTSDFLNTLVSDLYAAWEIQNSPTQVKMRAALEIVLGVAAPAVLDLPGVFLHLRNLLVVDPPDRKRHLHILDVLLKYGTVESFDVFAADFGAADDVKADVLRYFLRTITLSEELSQLAGKVVVSWIGKCWDAGFTDDQAFWTVPTLEVCRQSPKELQKTSTYVLPGLFARRKAAFRELLSACGCLDGEALAVPQEEDDLAIALDVVKVGNALNLVESEAGPTSTSFKIPYPDALLKTCLLRSSPSLRSAALSVLVLSSSPSVQLPAASFPLLTEFFKFSLGEEDAEFRMHLSHLTGRLLLRLRDSSLKAQRTADKGKDGALAAAHYVETVQHWLTWLLDLVSRVNLNPARPFRLKLNSLRILDHALQARIDLRYRVGDLDASITGYSSYRRAATTSISLFQLQHRHVEQRAQASSGESSSEASRPTTPVVDKSTVESGWPFTVDLVNPRVTQTLLRQLSSTYTALRFLVISTLERFPSPLPGYEGPDGVERAQQDLLKPALRMIRSGREAEASAGASVVGLVWRKWVFEDLRNATETSAPRWTLGHVGGWKEGVDTSNGPAGFAFISSLLDLAEYQLEQYSADLAAAAASAPMHGTLLALRHLLISIPNAAYDALSELEPRRALFHRILAVIRRVWEVTSPVLAASGPGDEADNEEARALRFSTEANGSNGPSAGEGDEEAADGTGGPQYKVILNACWRAMKEAGELLETILRIPSEFDTAAFRFVWRYDEVCEIGDLFGTWLRLARHRGTVANLHPCYTRTAAALLVAGKEWQEVNELPRKWLDGHLEAIVTAGISTTRRSAALPFIILGLMMAILPYDRAVFSESLERLFGIAESTIGEIKDESRVHAMNTIRTIYLDSKGGVAAAQWIERGFILSLRLFWSPNWILRNVAMMLYATLVTRALHPRRVNLDRAPEALAKRVSIADFFNRFPQLHAILLAELERGLQDSLDDLPSSNLDSPLFAILMLFGLLQTRESTGTASGPQTGAALSAPFIPLVKACARSRVWKIRGAAGDALTGLTPPSQLHGRVVQVLRLLQSSEALDAATSYEVAHVYLRAAEYVFYPTPPGRLDDGKLRVEHPYATLAAFMNIAPLLASSCRNSPLADIAVDTLKRAQSWTVDAYHLPSAEEYLRACWSVTYDSATDGEERQAVLRAGLVDRSLEVRRESLRVIQTTLHGDLLSGHALYETLLALVVDEQEPGDVRISAAALLQRAGEEQAARDERNFRLLIRVYDSTRNIPLRQSLLPLVAAGTPPSKWLHVLELLEESSRMEQTVEEREAAASALVAFATSSSGAQLAADLKPLHARILLRLLQDDDITVRETASLAARSKWIEGKAVEQVLKEADSALLSLIQADEDAEFREDCELLANPSSLLFAVEKPNIFRDVLLVPSILSEIGAQYSQAVGHAGPHASEQIAALASAIKANPSLTPGPLGLAGNELASRWAATYLRDTEARTSAKTGQGVPESLWACV</sequence>
<feature type="compositionally biased region" description="Low complexity" evidence="3">
    <location>
        <begin position="554"/>
        <end position="568"/>
    </location>
</feature>
<reference evidence="7 8" key="1">
    <citation type="submission" date="2020-11" db="EMBL/GenBank/DDBJ databases">
        <title>Kefir isolates.</title>
        <authorList>
            <person name="Marcisauskas S."/>
            <person name="Kim Y."/>
            <person name="Blasche S."/>
        </authorList>
    </citation>
    <scope>NUCLEOTIDE SEQUENCE [LARGE SCALE GENOMIC DNA]</scope>
    <source>
        <strain evidence="7 8">KR</strain>
    </source>
</reference>
<dbReference type="InterPro" id="IPR056843">
    <property type="entry name" value="THADA-like_TPR"/>
</dbReference>
<keyword evidence="2" id="KW-0819">tRNA processing</keyword>
<dbReference type="PANTHER" id="PTHR14387:SF0">
    <property type="entry name" value="DUF2428 DOMAIN-CONTAINING PROTEIN"/>
    <property type="match status" value="1"/>
</dbReference>
<feature type="compositionally biased region" description="Basic and acidic residues" evidence="3">
    <location>
        <begin position="1"/>
        <end position="10"/>
    </location>
</feature>
<evidence type="ECO:0000259" key="6">
    <source>
        <dbReference type="Pfam" id="PF25151"/>
    </source>
</evidence>
<dbReference type="SUPFAM" id="SSF48371">
    <property type="entry name" value="ARM repeat"/>
    <property type="match status" value="1"/>
</dbReference>
<evidence type="ECO:0000256" key="2">
    <source>
        <dbReference type="ARBA" id="ARBA00022694"/>
    </source>
</evidence>
<comment type="caution">
    <text evidence="7">The sequence shown here is derived from an EMBL/GenBank/DDBJ whole genome shotgun (WGS) entry which is preliminary data.</text>
</comment>
<comment type="similarity">
    <text evidence="1">Belongs to the THADA family.</text>
</comment>
<evidence type="ECO:0000256" key="1">
    <source>
        <dbReference type="ARBA" id="ARBA00010409"/>
    </source>
</evidence>
<name>A0A9P7B2Y3_RHOMI</name>
<dbReference type="Pfam" id="PF25151">
    <property type="entry name" value="TPR_Trm732_C"/>
    <property type="match status" value="1"/>
</dbReference>
<feature type="region of interest" description="Disordered" evidence="3">
    <location>
        <begin position="807"/>
        <end position="829"/>
    </location>
</feature>
<gene>
    <name evidence="7" type="ORF">C6P46_000458</name>
</gene>
<dbReference type="InterPro" id="IPR056842">
    <property type="entry name" value="THADA-like_TPR_C"/>
</dbReference>
<feature type="compositionally biased region" description="Polar residues" evidence="3">
    <location>
        <begin position="13"/>
        <end position="25"/>
    </location>
</feature>
<keyword evidence="8" id="KW-1185">Reference proteome</keyword>
<dbReference type="Proteomes" id="UP000777482">
    <property type="component" value="Unassembled WGS sequence"/>
</dbReference>